<dbReference type="EMBL" id="CP018335">
    <property type="protein sequence ID" value="APM38097.1"/>
    <property type="molecule type" value="Genomic_DNA"/>
</dbReference>
<evidence type="ECO:0000259" key="3">
    <source>
        <dbReference type="Pfam" id="PF00155"/>
    </source>
</evidence>
<keyword evidence="4" id="KW-0808">Transferase</keyword>
<dbReference type="InterPro" id="IPR004839">
    <property type="entry name" value="Aminotransferase_I/II_large"/>
</dbReference>
<dbReference type="PANTHER" id="PTHR42885:SF1">
    <property type="entry name" value="THREONINE-PHOSPHATE DECARBOXYLASE"/>
    <property type="match status" value="1"/>
</dbReference>
<proteinExistence type="predicted"/>
<dbReference type="Gene3D" id="3.90.1150.10">
    <property type="entry name" value="Aspartate Aminotransferase, domain 1"/>
    <property type="match status" value="1"/>
</dbReference>
<keyword evidence="4" id="KW-0032">Aminotransferase</keyword>
<dbReference type="AlphaFoldDB" id="A0A1L5F550"/>
<accession>A0A1L5F550</accession>
<dbReference type="Gene3D" id="3.40.640.10">
    <property type="entry name" value="Type I PLP-dependent aspartate aminotransferase-like (Major domain)"/>
    <property type="match status" value="1"/>
</dbReference>
<keyword evidence="2" id="KW-0663">Pyridoxal phosphate</keyword>
<dbReference type="GO" id="GO:0030170">
    <property type="term" value="F:pyridoxal phosphate binding"/>
    <property type="evidence" value="ECO:0007669"/>
    <property type="project" value="InterPro"/>
</dbReference>
<dbReference type="CDD" id="cd00609">
    <property type="entry name" value="AAT_like"/>
    <property type="match status" value="1"/>
</dbReference>
<protein>
    <submittedName>
        <fullName evidence="4">Aspartate aminotransferase</fullName>
    </submittedName>
</protein>
<dbReference type="PANTHER" id="PTHR42885">
    <property type="entry name" value="HISTIDINOL-PHOSPHATE AMINOTRANSFERASE-RELATED"/>
    <property type="match status" value="1"/>
</dbReference>
<name>A0A1L5F550_CLOKL</name>
<dbReference type="OrthoDB" id="9813612at2"/>
<dbReference type="RefSeq" id="WP_073537786.1">
    <property type="nucleotide sequence ID" value="NZ_CP018335.1"/>
</dbReference>
<dbReference type="GO" id="GO:0008483">
    <property type="term" value="F:transaminase activity"/>
    <property type="evidence" value="ECO:0007669"/>
    <property type="project" value="UniProtKB-KW"/>
</dbReference>
<comment type="cofactor">
    <cofactor evidence="1">
        <name>pyridoxal 5'-phosphate</name>
        <dbReference type="ChEBI" id="CHEBI:597326"/>
    </cofactor>
</comment>
<feature type="domain" description="Aminotransferase class I/classII large" evidence="3">
    <location>
        <begin position="18"/>
        <end position="342"/>
    </location>
</feature>
<dbReference type="Proteomes" id="UP000184604">
    <property type="component" value="Chromosome"/>
</dbReference>
<evidence type="ECO:0000313" key="4">
    <source>
        <dbReference type="EMBL" id="APM38097.1"/>
    </source>
</evidence>
<evidence type="ECO:0000256" key="1">
    <source>
        <dbReference type="ARBA" id="ARBA00001933"/>
    </source>
</evidence>
<dbReference type="Pfam" id="PF00155">
    <property type="entry name" value="Aminotran_1_2"/>
    <property type="match status" value="1"/>
</dbReference>
<sequence length="355" mass="41130">MLHGGDIYTDGVFKQRKLLDYSSNINPLGLPRVFSENIQEALKNAVVYPDIHYRNLIKYIKEYIGQENVNIVLGNGASEIIDISISLFKSILIVVPSYVEYEMDAKRWNCRIEFSYLSSNMEIDYDDIMSKLTGVDSIIIGNPNNPNGGVIDKNKFHPILDFCEKNGKTIILDETFIEFTGKPEFSFISEIQKYKSLFIIKAMTKFFAMPGIRFGYGISKDDSIINKIKSMQNPWNINCFAEVAAKYCLSDRDYINDSIVCIEKEREFMMEELEKLYFVEKVFLTYANFVLCKIRNISLNQVYDYCLHRGVIIRKADNFRGLDKNFIRFAIKDRSSNEKLLAILRHLQRNSQPVC</sequence>
<dbReference type="InterPro" id="IPR015421">
    <property type="entry name" value="PyrdxlP-dep_Trfase_major"/>
</dbReference>
<dbReference type="InterPro" id="IPR015422">
    <property type="entry name" value="PyrdxlP-dep_Trfase_small"/>
</dbReference>
<dbReference type="InterPro" id="IPR015424">
    <property type="entry name" value="PyrdxlP-dep_Trfase"/>
</dbReference>
<evidence type="ECO:0000313" key="5">
    <source>
        <dbReference type="Proteomes" id="UP000184604"/>
    </source>
</evidence>
<gene>
    <name evidence="4" type="ORF">BS101_04770</name>
</gene>
<evidence type="ECO:0000256" key="2">
    <source>
        <dbReference type="ARBA" id="ARBA00022898"/>
    </source>
</evidence>
<dbReference type="SUPFAM" id="SSF53383">
    <property type="entry name" value="PLP-dependent transferases"/>
    <property type="match status" value="1"/>
</dbReference>
<reference evidence="4 5" key="1">
    <citation type="submission" date="2016-12" db="EMBL/GenBank/DDBJ databases">
        <title>Complete genome sequence of Clostridium kluyveri JZZ isolated from the pit mud of a Chinese flavor liquor-making factory.</title>
        <authorList>
            <person name="Wang Y."/>
        </authorList>
    </citation>
    <scope>NUCLEOTIDE SEQUENCE [LARGE SCALE GENOMIC DNA]</scope>
    <source>
        <strain evidence="4 5">JZZ</strain>
    </source>
</reference>
<organism evidence="4 5">
    <name type="scientific">Clostridium kluyveri</name>
    <dbReference type="NCBI Taxonomy" id="1534"/>
    <lineage>
        <taxon>Bacteria</taxon>
        <taxon>Bacillati</taxon>
        <taxon>Bacillota</taxon>
        <taxon>Clostridia</taxon>
        <taxon>Eubacteriales</taxon>
        <taxon>Clostridiaceae</taxon>
        <taxon>Clostridium</taxon>
    </lineage>
</organism>